<organism evidence="2 3">
    <name type="scientific">Desulforamulus reducens (strain ATCC BAA-1160 / DSM 100696 / MI-1)</name>
    <name type="common">Desulfotomaculum reducens</name>
    <dbReference type="NCBI Taxonomy" id="349161"/>
    <lineage>
        <taxon>Bacteria</taxon>
        <taxon>Bacillati</taxon>
        <taxon>Bacillota</taxon>
        <taxon>Clostridia</taxon>
        <taxon>Eubacteriales</taxon>
        <taxon>Peptococcaceae</taxon>
        <taxon>Desulforamulus</taxon>
    </lineage>
</organism>
<reference evidence="2 3" key="1">
    <citation type="submission" date="2007-03" db="EMBL/GenBank/DDBJ databases">
        <title>Complete sequence of Desulfotomaculum reducens MI-1.</title>
        <authorList>
            <consortium name="US DOE Joint Genome Institute"/>
            <person name="Copeland A."/>
            <person name="Lucas S."/>
            <person name="Lapidus A."/>
            <person name="Barry K."/>
            <person name="Detter J.C."/>
            <person name="Glavina del Rio T."/>
            <person name="Hammon N."/>
            <person name="Israni S."/>
            <person name="Dalin E."/>
            <person name="Tice H."/>
            <person name="Pitluck S."/>
            <person name="Sims D."/>
            <person name="Brettin T."/>
            <person name="Bruce D."/>
            <person name="Han C."/>
            <person name="Tapia R."/>
            <person name="Schmutz J."/>
            <person name="Larimer F."/>
            <person name="Land M."/>
            <person name="Hauser L."/>
            <person name="Kyrpides N."/>
            <person name="Kim E."/>
            <person name="Tebo B.M."/>
            <person name="Richardson P."/>
        </authorList>
    </citation>
    <scope>NUCLEOTIDE SEQUENCE [LARGE SCALE GENOMIC DNA]</scope>
    <source>
        <strain evidence="2 3">MI-1</strain>
    </source>
</reference>
<dbReference type="Proteomes" id="UP000001556">
    <property type="component" value="Chromosome"/>
</dbReference>
<gene>
    <name evidence="2" type="ordered locus">Dred_1946</name>
</gene>
<dbReference type="eggNOG" id="ENOG50333MZ">
    <property type="taxonomic scope" value="Bacteria"/>
</dbReference>
<dbReference type="AlphaFoldDB" id="A4J5W2"/>
<accession>A4J5W2</accession>
<evidence type="ECO:0000313" key="3">
    <source>
        <dbReference type="Proteomes" id="UP000001556"/>
    </source>
</evidence>
<name>A4J5W2_DESRM</name>
<evidence type="ECO:0000256" key="1">
    <source>
        <dbReference type="SAM" id="Phobius"/>
    </source>
</evidence>
<sequence length="116" mass="12843">MGVLLGSIIVGLFATFFVIFSMKERMRVKQMRKEWDAIGESKSSALSESLAGLVGTAGGIYLSLVMLTTFLEIDVPSRVSISVVSLEPMAAISFILAVLSPFFNRIFYGLKRLRFR</sequence>
<dbReference type="RefSeq" id="WP_011878275.1">
    <property type="nucleotide sequence ID" value="NC_009253.1"/>
</dbReference>
<dbReference type="STRING" id="349161.Dred_1946"/>
<dbReference type="HOGENOM" id="CLU_173880_0_0_9"/>
<keyword evidence="1" id="KW-0812">Transmembrane</keyword>
<evidence type="ECO:0000313" key="2">
    <source>
        <dbReference type="EMBL" id="ABO50465.1"/>
    </source>
</evidence>
<protein>
    <recommendedName>
        <fullName evidence="4">ABC3 transporter permease protein domain-containing protein</fullName>
    </recommendedName>
</protein>
<proteinExistence type="predicted"/>
<keyword evidence="3" id="KW-1185">Reference proteome</keyword>
<feature type="transmembrane region" description="Helical" evidence="1">
    <location>
        <begin position="6"/>
        <end position="22"/>
    </location>
</feature>
<evidence type="ECO:0008006" key="4">
    <source>
        <dbReference type="Google" id="ProtNLM"/>
    </source>
</evidence>
<keyword evidence="1" id="KW-1133">Transmembrane helix</keyword>
<dbReference type="KEGG" id="drm:Dred_1946"/>
<feature type="transmembrane region" description="Helical" evidence="1">
    <location>
        <begin position="50"/>
        <end position="71"/>
    </location>
</feature>
<feature type="transmembrane region" description="Helical" evidence="1">
    <location>
        <begin position="91"/>
        <end position="110"/>
    </location>
</feature>
<keyword evidence="1" id="KW-0472">Membrane</keyword>
<dbReference type="EMBL" id="CP000612">
    <property type="protein sequence ID" value="ABO50465.1"/>
    <property type="molecule type" value="Genomic_DNA"/>
</dbReference>